<dbReference type="Proteomes" id="UP000194873">
    <property type="component" value="Unassembled WGS sequence"/>
</dbReference>
<accession>A0A243W5L3</accession>
<dbReference type="RefSeq" id="WP_086597336.1">
    <property type="nucleotide sequence ID" value="NZ_MTSE01000045.1"/>
</dbReference>
<gene>
    <name evidence="1" type="ORF">BXP70_27590</name>
</gene>
<dbReference type="Gene3D" id="1.20.120.450">
    <property type="entry name" value="dinb family like domain"/>
    <property type="match status" value="1"/>
</dbReference>
<dbReference type="Pfam" id="PF07609">
    <property type="entry name" value="DUF1572"/>
    <property type="match status" value="1"/>
</dbReference>
<dbReference type="SUPFAM" id="SSF109854">
    <property type="entry name" value="DinB/YfiT-like putative metalloenzymes"/>
    <property type="match status" value="1"/>
</dbReference>
<dbReference type="InterPro" id="IPR034660">
    <property type="entry name" value="DinB/YfiT-like"/>
</dbReference>
<sequence>MTEDFIISTRKQFAYYKLLGDKTFAQLPDEALFWQYNAESNSIAIIVKHLWGNMLSRWTDFLTTDGEKEWRQREVEFDNSIQSRAELLDKWEAGWQCLFTTLETLNPATWGATIYIRNQGHSVTEAINRQLAHYPYHVGQIVFLGKMAQDSQWVSLSIPRGTSQDYNANKFAQPKQQVHFTDEYLLGKP</sequence>
<organism evidence="1 2">
    <name type="scientific">Hymenobacter crusticola</name>
    <dbReference type="NCBI Taxonomy" id="1770526"/>
    <lineage>
        <taxon>Bacteria</taxon>
        <taxon>Pseudomonadati</taxon>
        <taxon>Bacteroidota</taxon>
        <taxon>Cytophagia</taxon>
        <taxon>Cytophagales</taxon>
        <taxon>Hymenobacteraceae</taxon>
        <taxon>Hymenobacter</taxon>
    </lineage>
</organism>
<comment type="caution">
    <text evidence="1">The sequence shown here is derived from an EMBL/GenBank/DDBJ whole genome shotgun (WGS) entry which is preliminary data.</text>
</comment>
<dbReference type="EMBL" id="MTSE01000045">
    <property type="protein sequence ID" value="OUJ68692.1"/>
    <property type="molecule type" value="Genomic_DNA"/>
</dbReference>
<protein>
    <recommendedName>
        <fullName evidence="3">DUF1572 domain-containing protein</fullName>
    </recommendedName>
</protein>
<dbReference type="OrthoDB" id="68731at2"/>
<name>A0A243W5L3_9BACT</name>
<reference evidence="1 2" key="1">
    <citation type="submission" date="2017-01" db="EMBL/GenBank/DDBJ databases">
        <title>A new Hymenobacter.</title>
        <authorList>
            <person name="Liang Y."/>
            <person name="Feng F."/>
        </authorList>
    </citation>
    <scope>NUCLEOTIDE SEQUENCE [LARGE SCALE GENOMIC DNA]</scope>
    <source>
        <strain evidence="1">MIMBbqt21</strain>
    </source>
</reference>
<evidence type="ECO:0008006" key="3">
    <source>
        <dbReference type="Google" id="ProtNLM"/>
    </source>
</evidence>
<dbReference type="AlphaFoldDB" id="A0A243W5L3"/>
<proteinExistence type="predicted"/>
<evidence type="ECO:0000313" key="2">
    <source>
        <dbReference type="Proteomes" id="UP000194873"/>
    </source>
</evidence>
<evidence type="ECO:0000313" key="1">
    <source>
        <dbReference type="EMBL" id="OUJ68692.1"/>
    </source>
</evidence>
<keyword evidence="2" id="KW-1185">Reference proteome</keyword>
<dbReference type="InterPro" id="IPR011466">
    <property type="entry name" value="DUF1572"/>
</dbReference>